<reference evidence="14 15" key="1">
    <citation type="submission" date="2019-04" db="EMBL/GenBank/DDBJ databases">
        <title>Thalassotalea guangxiensis sp. nov., isolated from sediment of the coastal wetland.</title>
        <authorList>
            <person name="Zheng S."/>
            <person name="Zhang D."/>
        </authorList>
    </citation>
    <scope>NUCLEOTIDE SEQUENCE [LARGE SCALE GENOMIC DNA]</scope>
    <source>
        <strain evidence="14 15">ZS-4</strain>
    </source>
</reference>
<keyword evidence="15" id="KW-1185">Reference proteome</keyword>
<dbReference type="RefSeq" id="WP_136736114.1">
    <property type="nucleotide sequence ID" value="NZ_SWDB01000024.1"/>
</dbReference>
<evidence type="ECO:0000256" key="4">
    <source>
        <dbReference type="ARBA" id="ARBA00022670"/>
    </source>
</evidence>
<keyword evidence="4" id="KW-0645">Protease</keyword>
<dbReference type="GO" id="GO:0046872">
    <property type="term" value="F:metal ion binding"/>
    <property type="evidence" value="ECO:0007669"/>
    <property type="project" value="UniProtKB-KW"/>
</dbReference>
<gene>
    <name evidence="14" type="ORF">E8M12_10515</name>
</gene>
<name>A0A4U1B448_9GAMM</name>
<dbReference type="Gene3D" id="3.30.2010.10">
    <property type="entry name" value="Metalloproteases ('zincins'), catalytic domain"/>
    <property type="match status" value="1"/>
</dbReference>
<evidence type="ECO:0000256" key="1">
    <source>
        <dbReference type="ARBA" id="ARBA00001947"/>
    </source>
</evidence>
<evidence type="ECO:0000256" key="10">
    <source>
        <dbReference type="ARBA" id="ARBA00023049"/>
    </source>
</evidence>
<organism evidence="14 15">
    <name type="scientific">Thalassotalea mangrovi</name>
    <dbReference type="NCBI Taxonomy" id="2572245"/>
    <lineage>
        <taxon>Bacteria</taxon>
        <taxon>Pseudomonadati</taxon>
        <taxon>Pseudomonadota</taxon>
        <taxon>Gammaproteobacteria</taxon>
        <taxon>Alteromonadales</taxon>
        <taxon>Colwelliaceae</taxon>
        <taxon>Thalassotalea</taxon>
    </lineage>
</organism>
<comment type="cofactor">
    <cofactor evidence="1">
        <name>Zn(2+)</name>
        <dbReference type="ChEBI" id="CHEBI:29105"/>
    </cofactor>
</comment>
<keyword evidence="8" id="KW-0862">Zinc</keyword>
<feature type="domain" description="Peptidase M48" evidence="13">
    <location>
        <begin position="112"/>
        <end position="326"/>
    </location>
</feature>
<feature type="transmembrane region" description="Helical" evidence="12">
    <location>
        <begin position="223"/>
        <end position="245"/>
    </location>
</feature>
<dbReference type="InterPro" id="IPR001915">
    <property type="entry name" value="Peptidase_M48"/>
</dbReference>
<evidence type="ECO:0000256" key="9">
    <source>
        <dbReference type="ARBA" id="ARBA00022989"/>
    </source>
</evidence>
<sequence length="641" mass="70363">MDFFKAQDQAKRSTSLLVLLFFAAVITLVVITNALAMVALGYVNLDSDTSLDLAYFSSQFDWRVFAFISAVVGFVIFSGSAYKQISLRAGGKAIAESLGGTLINANSANILEKRLINVVEEMAIAAGTPVPRVYVLKDEAGINAFAAGFTTSDAVIGITQGALEKLERDQLQGVIAHEFSHILNGDMRLNLQLVALLHGILVIGFIGYYLLRAGRGNNKNGAAILALGFGLMLIGYGGHFFGNIIKASISRQREYLADASAVQFTRNKEGISEALYKIKQSAYGSYIEQPDAIEYTHGFFSTGVKSFSARLFATHPPLDERITRISPHLLLNKANADHKPMRKVNKVKGESVTASANVSGSNMKSAVVESITALSVLSQAGNITDQQLDYAHQLVSSFNDQIYSASHDPCGAMAIVCCLLLSDQAQVLNDQLEFIQNADELQIIDHVFALRQDITELALGLRLPLIDMANPALKQLSNIQVTRFEQLVKALIFADEKLDRFEWVLQQVVFRHIENRQPSRIGKKYLPIAKVEQSAHTLYSLVLGATEHQLTDQHLEALRFSSELMQLRPLNPELTDFTQASACLDELNQLGFGDKEKIIRGCLFLIGIDGIFSIKEYELVRAIADVLGVPLPPDFRIGPTH</sequence>
<keyword evidence="5 12" id="KW-0812">Transmembrane</keyword>
<evidence type="ECO:0000313" key="14">
    <source>
        <dbReference type="EMBL" id="TKB44829.1"/>
    </source>
</evidence>
<protein>
    <submittedName>
        <fullName evidence="14">Heat-shock protein HtpX</fullName>
    </submittedName>
</protein>
<dbReference type="AlphaFoldDB" id="A0A4U1B448"/>
<keyword evidence="3" id="KW-1003">Cell membrane</keyword>
<dbReference type="Pfam" id="PF01435">
    <property type="entry name" value="Peptidase_M48"/>
    <property type="match status" value="1"/>
</dbReference>
<accession>A0A4U1B448</accession>
<dbReference type="PANTHER" id="PTHR43221">
    <property type="entry name" value="PROTEASE HTPX"/>
    <property type="match status" value="1"/>
</dbReference>
<keyword evidence="6" id="KW-0479">Metal-binding</keyword>
<dbReference type="GO" id="GO:0006508">
    <property type="term" value="P:proteolysis"/>
    <property type="evidence" value="ECO:0007669"/>
    <property type="project" value="UniProtKB-KW"/>
</dbReference>
<evidence type="ECO:0000256" key="11">
    <source>
        <dbReference type="ARBA" id="ARBA00023136"/>
    </source>
</evidence>
<comment type="caution">
    <text evidence="14">The sequence shown here is derived from an EMBL/GenBank/DDBJ whole genome shotgun (WGS) entry which is preliminary data.</text>
</comment>
<dbReference type="PANTHER" id="PTHR43221:SF1">
    <property type="entry name" value="PROTEASE HTPX"/>
    <property type="match status" value="1"/>
</dbReference>
<dbReference type="OrthoDB" id="15218at2"/>
<evidence type="ECO:0000256" key="3">
    <source>
        <dbReference type="ARBA" id="ARBA00022475"/>
    </source>
</evidence>
<dbReference type="SUPFAM" id="SSF158682">
    <property type="entry name" value="TerB-like"/>
    <property type="match status" value="1"/>
</dbReference>
<keyword evidence="7" id="KW-0378">Hydrolase</keyword>
<evidence type="ECO:0000256" key="8">
    <source>
        <dbReference type="ARBA" id="ARBA00022833"/>
    </source>
</evidence>
<evidence type="ECO:0000256" key="6">
    <source>
        <dbReference type="ARBA" id="ARBA00022723"/>
    </source>
</evidence>
<dbReference type="CDD" id="cd07340">
    <property type="entry name" value="M48B_Htpx_like"/>
    <property type="match status" value="1"/>
</dbReference>
<dbReference type="InterPro" id="IPR050083">
    <property type="entry name" value="HtpX_protease"/>
</dbReference>
<keyword evidence="9 12" id="KW-1133">Transmembrane helix</keyword>
<dbReference type="Proteomes" id="UP000307999">
    <property type="component" value="Unassembled WGS sequence"/>
</dbReference>
<dbReference type="GO" id="GO:0005886">
    <property type="term" value="C:plasma membrane"/>
    <property type="evidence" value="ECO:0007669"/>
    <property type="project" value="UniProtKB-SubCell"/>
</dbReference>
<feature type="transmembrane region" description="Helical" evidence="12">
    <location>
        <begin position="16"/>
        <end position="42"/>
    </location>
</feature>
<feature type="transmembrane region" description="Helical" evidence="12">
    <location>
        <begin position="62"/>
        <end position="82"/>
    </location>
</feature>
<evidence type="ECO:0000259" key="13">
    <source>
        <dbReference type="Pfam" id="PF01435"/>
    </source>
</evidence>
<proteinExistence type="predicted"/>
<evidence type="ECO:0000256" key="12">
    <source>
        <dbReference type="SAM" id="Phobius"/>
    </source>
</evidence>
<evidence type="ECO:0000256" key="5">
    <source>
        <dbReference type="ARBA" id="ARBA00022692"/>
    </source>
</evidence>
<evidence type="ECO:0000256" key="2">
    <source>
        <dbReference type="ARBA" id="ARBA00004651"/>
    </source>
</evidence>
<keyword evidence="11 12" id="KW-0472">Membrane</keyword>
<keyword evidence="10" id="KW-0482">Metalloprotease</keyword>
<dbReference type="InterPro" id="IPR029024">
    <property type="entry name" value="TerB-like"/>
</dbReference>
<comment type="subcellular location">
    <subcellularLocation>
        <location evidence="2">Cell membrane</location>
        <topology evidence="2">Multi-pass membrane protein</topology>
    </subcellularLocation>
</comment>
<evidence type="ECO:0000313" key="15">
    <source>
        <dbReference type="Proteomes" id="UP000307999"/>
    </source>
</evidence>
<dbReference type="GO" id="GO:0004222">
    <property type="term" value="F:metalloendopeptidase activity"/>
    <property type="evidence" value="ECO:0007669"/>
    <property type="project" value="InterPro"/>
</dbReference>
<feature type="transmembrane region" description="Helical" evidence="12">
    <location>
        <begin position="189"/>
        <end position="211"/>
    </location>
</feature>
<evidence type="ECO:0000256" key="7">
    <source>
        <dbReference type="ARBA" id="ARBA00022801"/>
    </source>
</evidence>
<dbReference type="EMBL" id="SWDB01000024">
    <property type="protein sequence ID" value="TKB44829.1"/>
    <property type="molecule type" value="Genomic_DNA"/>
</dbReference>